<feature type="domain" description="PAC" evidence="15">
    <location>
        <begin position="89"/>
        <end position="150"/>
    </location>
</feature>
<keyword evidence="6 16" id="KW-0418">Kinase</keyword>
<evidence type="ECO:0000259" key="13">
    <source>
        <dbReference type="PROSITE" id="PS50109"/>
    </source>
</evidence>
<keyword evidence="17" id="KW-1185">Reference proteome</keyword>
<keyword evidence="5" id="KW-0547">Nucleotide-binding</keyword>
<evidence type="ECO:0000256" key="6">
    <source>
        <dbReference type="ARBA" id="ARBA00022777"/>
    </source>
</evidence>
<feature type="region of interest" description="Disordered" evidence="12">
    <location>
        <begin position="108"/>
        <end position="128"/>
    </location>
</feature>
<feature type="coiled-coil region" evidence="11">
    <location>
        <begin position="135"/>
        <end position="168"/>
    </location>
</feature>
<evidence type="ECO:0000256" key="8">
    <source>
        <dbReference type="ARBA" id="ARBA00023012"/>
    </source>
</evidence>
<evidence type="ECO:0000259" key="15">
    <source>
        <dbReference type="PROSITE" id="PS50113"/>
    </source>
</evidence>
<accession>A0A2S5TH81</accession>
<feature type="region of interest" description="Disordered" evidence="12">
    <location>
        <begin position="378"/>
        <end position="402"/>
    </location>
</feature>
<dbReference type="InterPro" id="IPR036097">
    <property type="entry name" value="HisK_dim/P_sf"/>
</dbReference>
<dbReference type="Pfam" id="PF00512">
    <property type="entry name" value="HisKA"/>
    <property type="match status" value="1"/>
</dbReference>
<keyword evidence="11" id="KW-0175">Coiled coil</keyword>
<feature type="compositionally biased region" description="Basic and acidic residues" evidence="12">
    <location>
        <begin position="378"/>
        <end position="387"/>
    </location>
</feature>
<evidence type="ECO:0000256" key="7">
    <source>
        <dbReference type="ARBA" id="ARBA00022840"/>
    </source>
</evidence>
<evidence type="ECO:0000313" key="17">
    <source>
        <dbReference type="Proteomes" id="UP000238220"/>
    </source>
</evidence>
<dbReference type="InterPro" id="IPR035965">
    <property type="entry name" value="PAS-like_dom_sf"/>
</dbReference>
<proteinExistence type="predicted"/>
<dbReference type="GO" id="GO:0000155">
    <property type="term" value="F:phosphorelay sensor kinase activity"/>
    <property type="evidence" value="ECO:0007669"/>
    <property type="project" value="InterPro"/>
</dbReference>
<keyword evidence="7" id="KW-0067">ATP-binding</keyword>
<evidence type="ECO:0000256" key="9">
    <source>
        <dbReference type="ARBA" id="ARBA00059827"/>
    </source>
</evidence>
<feature type="compositionally biased region" description="Basic and acidic residues" evidence="12">
    <location>
        <begin position="111"/>
        <end position="128"/>
    </location>
</feature>
<dbReference type="GO" id="GO:0006355">
    <property type="term" value="P:regulation of DNA-templated transcription"/>
    <property type="evidence" value="ECO:0007669"/>
    <property type="project" value="InterPro"/>
</dbReference>
<keyword evidence="8" id="KW-0902">Two-component regulatory system</keyword>
<dbReference type="SMART" id="SM00388">
    <property type="entry name" value="HisKA"/>
    <property type="match status" value="1"/>
</dbReference>
<dbReference type="CDD" id="cd00130">
    <property type="entry name" value="PAS"/>
    <property type="match status" value="1"/>
</dbReference>
<evidence type="ECO:0000256" key="10">
    <source>
        <dbReference type="ARBA" id="ARBA00070616"/>
    </source>
</evidence>
<sequence length="402" mass="43803">MPGTLTPPAQTAEDRLSALLDAAVDAIVLIDPRGRIARFNRAAERLFGYAAAEVLGHNVSLLMPQPYHGEHDGYLERYSATGRPRIIGIGREVVAQRKDGSTFPIDLSVGEFRRPPSESDPSADREGEHGFVGILRDITARKAQEQQLRDAAEELRQAFGEAEDLRARLTHAGRLGTLGEMVSGIAHEVNQPLTAIANYASACKRLLLSGRAQPEEIAEVLDKISTQAERAGQVIRGLRKLARREERASDRLDINQLAGEVARMVDFEFRNAGWQLRQSLAADLPPVSGDGVQVQQVVLNLLRNAVEAMSEAAGHGDTVDLRTQVRDGWVEITVDDCGPGIPPATAQRLFEPFFTTKPQGMGLGLSICQSIISAHGGELRHEPREGGGSRFRIRLPAGESRE</sequence>
<dbReference type="SMART" id="SM00387">
    <property type="entry name" value="HATPase_c"/>
    <property type="match status" value="1"/>
</dbReference>
<evidence type="ECO:0000256" key="11">
    <source>
        <dbReference type="SAM" id="Coils"/>
    </source>
</evidence>
<dbReference type="SUPFAM" id="SSF55874">
    <property type="entry name" value="ATPase domain of HSP90 chaperone/DNA topoisomerase II/histidine kinase"/>
    <property type="match status" value="1"/>
</dbReference>
<dbReference type="InterPro" id="IPR003594">
    <property type="entry name" value="HATPase_dom"/>
</dbReference>
<reference evidence="16 17" key="1">
    <citation type="submission" date="2018-02" db="EMBL/GenBank/DDBJ databases">
        <title>Genome sequencing of Solimonas sp. HR-BB.</title>
        <authorList>
            <person name="Lee Y."/>
            <person name="Jeon C.O."/>
        </authorList>
    </citation>
    <scope>NUCLEOTIDE SEQUENCE [LARGE SCALE GENOMIC DNA]</scope>
    <source>
        <strain evidence="16 17">HR-BB</strain>
    </source>
</reference>
<evidence type="ECO:0000256" key="1">
    <source>
        <dbReference type="ARBA" id="ARBA00000085"/>
    </source>
</evidence>
<organism evidence="16 17">
    <name type="scientific">Solimonas fluminis</name>
    <dbReference type="NCBI Taxonomy" id="2086571"/>
    <lineage>
        <taxon>Bacteria</taxon>
        <taxon>Pseudomonadati</taxon>
        <taxon>Pseudomonadota</taxon>
        <taxon>Gammaproteobacteria</taxon>
        <taxon>Nevskiales</taxon>
        <taxon>Nevskiaceae</taxon>
        <taxon>Solimonas</taxon>
    </lineage>
</organism>
<evidence type="ECO:0000256" key="3">
    <source>
        <dbReference type="ARBA" id="ARBA00022553"/>
    </source>
</evidence>
<dbReference type="EMBL" id="PSNW01000004">
    <property type="protein sequence ID" value="PPE74339.1"/>
    <property type="molecule type" value="Genomic_DNA"/>
</dbReference>
<dbReference type="InterPro" id="IPR000700">
    <property type="entry name" value="PAS-assoc_C"/>
</dbReference>
<dbReference type="CDD" id="cd00082">
    <property type="entry name" value="HisKA"/>
    <property type="match status" value="1"/>
</dbReference>
<dbReference type="PANTHER" id="PTHR43065">
    <property type="entry name" value="SENSOR HISTIDINE KINASE"/>
    <property type="match status" value="1"/>
</dbReference>
<dbReference type="PANTHER" id="PTHR43065:SF10">
    <property type="entry name" value="PEROXIDE STRESS-ACTIVATED HISTIDINE KINASE MAK3"/>
    <property type="match status" value="1"/>
</dbReference>
<comment type="catalytic activity">
    <reaction evidence="1">
        <text>ATP + protein L-histidine = ADP + protein N-phospho-L-histidine.</text>
        <dbReference type="EC" id="2.7.13.3"/>
    </reaction>
</comment>
<dbReference type="Pfam" id="PF02518">
    <property type="entry name" value="HATPase_c"/>
    <property type="match status" value="1"/>
</dbReference>
<dbReference type="FunFam" id="3.30.450.20:FF:000060">
    <property type="entry name" value="Sensor protein FixL"/>
    <property type="match status" value="1"/>
</dbReference>
<dbReference type="Gene3D" id="1.10.287.130">
    <property type="match status" value="1"/>
</dbReference>
<dbReference type="InterPro" id="IPR005467">
    <property type="entry name" value="His_kinase_dom"/>
</dbReference>
<dbReference type="PROSITE" id="PS50112">
    <property type="entry name" value="PAS"/>
    <property type="match status" value="1"/>
</dbReference>
<dbReference type="InterPro" id="IPR004358">
    <property type="entry name" value="Sig_transdc_His_kin-like_C"/>
</dbReference>
<evidence type="ECO:0000256" key="2">
    <source>
        <dbReference type="ARBA" id="ARBA00012438"/>
    </source>
</evidence>
<dbReference type="InterPro" id="IPR003661">
    <property type="entry name" value="HisK_dim/P_dom"/>
</dbReference>
<dbReference type="Gene3D" id="3.30.450.20">
    <property type="entry name" value="PAS domain"/>
    <property type="match status" value="1"/>
</dbReference>
<dbReference type="Gene3D" id="3.30.565.10">
    <property type="entry name" value="Histidine kinase-like ATPase, C-terminal domain"/>
    <property type="match status" value="1"/>
</dbReference>
<name>A0A2S5TH81_9GAMM</name>
<protein>
    <recommendedName>
        <fullName evidence="10">Sensor protein FixL</fullName>
        <ecNumber evidence="2">2.7.13.3</ecNumber>
    </recommendedName>
</protein>
<dbReference type="InterPro" id="IPR013767">
    <property type="entry name" value="PAS_fold"/>
</dbReference>
<evidence type="ECO:0000256" key="4">
    <source>
        <dbReference type="ARBA" id="ARBA00022679"/>
    </source>
</evidence>
<gene>
    <name evidence="16" type="ORF">C3942_09950</name>
</gene>
<dbReference type="Proteomes" id="UP000238220">
    <property type="component" value="Unassembled WGS sequence"/>
</dbReference>
<comment type="function">
    <text evidence="9">Putative oxygen sensor; modulates the activity of FixJ, a transcriptional activator of nitrogen fixation fixK gene. FixL probably acts as a kinase that phosphorylates FixJ.</text>
</comment>
<evidence type="ECO:0000256" key="5">
    <source>
        <dbReference type="ARBA" id="ARBA00022741"/>
    </source>
</evidence>
<dbReference type="PROSITE" id="PS50113">
    <property type="entry name" value="PAC"/>
    <property type="match status" value="1"/>
</dbReference>
<dbReference type="Pfam" id="PF00989">
    <property type="entry name" value="PAS"/>
    <property type="match status" value="1"/>
</dbReference>
<dbReference type="SUPFAM" id="SSF47384">
    <property type="entry name" value="Homodimeric domain of signal transducing histidine kinase"/>
    <property type="match status" value="1"/>
</dbReference>
<dbReference type="OrthoDB" id="9772100at2"/>
<dbReference type="RefSeq" id="WP_104230227.1">
    <property type="nucleotide sequence ID" value="NZ_PSNW01000004.1"/>
</dbReference>
<dbReference type="InterPro" id="IPR000014">
    <property type="entry name" value="PAS"/>
</dbReference>
<comment type="caution">
    <text evidence="16">The sequence shown here is derived from an EMBL/GenBank/DDBJ whole genome shotgun (WGS) entry which is preliminary data.</text>
</comment>
<evidence type="ECO:0000313" key="16">
    <source>
        <dbReference type="EMBL" id="PPE74339.1"/>
    </source>
</evidence>
<dbReference type="AlphaFoldDB" id="A0A2S5TH81"/>
<keyword evidence="4" id="KW-0808">Transferase</keyword>
<feature type="domain" description="Histidine kinase" evidence="13">
    <location>
        <begin position="184"/>
        <end position="399"/>
    </location>
</feature>
<evidence type="ECO:0000259" key="14">
    <source>
        <dbReference type="PROSITE" id="PS50112"/>
    </source>
</evidence>
<dbReference type="GO" id="GO:0005524">
    <property type="term" value="F:ATP binding"/>
    <property type="evidence" value="ECO:0007669"/>
    <property type="project" value="UniProtKB-KW"/>
</dbReference>
<dbReference type="PRINTS" id="PR00344">
    <property type="entry name" value="BCTRLSENSOR"/>
</dbReference>
<dbReference type="InterPro" id="IPR036890">
    <property type="entry name" value="HATPase_C_sf"/>
</dbReference>
<feature type="domain" description="PAS" evidence="14">
    <location>
        <begin position="12"/>
        <end position="65"/>
    </location>
</feature>
<dbReference type="SUPFAM" id="SSF55785">
    <property type="entry name" value="PYP-like sensor domain (PAS domain)"/>
    <property type="match status" value="1"/>
</dbReference>
<keyword evidence="3" id="KW-0597">Phosphoprotein</keyword>
<dbReference type="NCBIfam" id="TIGR00229">
    <property type="entry name" value="sensory_box"/>
    <property type="match status" value="1"/>
</dbReference>
<dbReference type="EC" id="2.7.13.3" evidence="2"/>
<dbReference type="SMART" id="SM00091">
    <property type="entry name" value="PAS"/>
    <property type="match status" value="1"/>
</dbReference>
<dbReference type="PROSITE" id="PS50109">
    <property type="entry name" value="HIS_KIN"/>
    <property type="match status" value="1"/>
</dbReference>
<evidence type="ECO:0000256" key="12">
    <source>
        <dbReference type="SAM" id="MobiDB-lite"/>
    </source>
</evidence>